<dbReference type="SMART" id="SM00849">
    <property type="entry name" value="Lactamase_B"/>
    <property type="match status" value="1"/>
</dbReference>
<protein>
    <submittedName>
        <fullName evidence="2">MBL fold metallo-hydrolase</fullName>
    </submittedName>
</protein>
<dbReference type="PANTHER" id="PTHR46018">
    <property type="entry name" value="ZINC PHOSPHODIESTERASE ELAC PROTEIN 1"/>
    <property type="match status" value="1"/>
</dbReference>
<reference evidence="2 3" key="1">
    <citation type="journal article" date="2019" name="Int. J. Syst. Evol. Microbiol.">
        <title>The Global Catalogue of Microorganisms (GCM) 10K type strain sequencing project: providing services to taxonomists for standard genome sequencing and annotation.</title>
        <authorList>
            <consortium name="The Broad Institute Genomics Platform"/>
            <consortium name="The Broad Institute Genome Sequencing Center for Infectious Disease"/>
            <person name="Wu L."/>
            <person name="Ma J."/>
        </authorList>
    </citation>
    <scope>NUCLEOTIDE SEQUENCE [LARGE SCALE GENOMIC DNA]</scope>
    <source>
        <strain evidence="2 3">JCM 16013</strain>
    </source>
</reference>
<dbReference type="Proteomes" id="UP001499854">
    <property type="component" value="Unassembled WGS sequence"/>
</dbReference>
<dbReference type="InterPro" id="IPR001279">
    <property type="entry name" value="Metallo-B-lactamas"/>
</dbReference>
<sequence length="258" mass="27237">MKLTVIGSSGSFGGPGNPCSSYLVEHDGHRLLLDFGNGALGELQRHGDIYAIDAVILSHLHADHCVDMCGYYVARKYRPGGDGPLPLLPVWGPSGTRERIAQAYDTDDAECDSVFSFRNVLEGAPAGATGNTFRSGPFTVRVDRVDHPVEAYAIRLEAGGRTLVYSGDTGPCAALDRLADGADLLLAEASFQEPRDNGLLGLHLNGREAGECAARAAAGRLVLTHIPPWTDAELNLAAARAAYEGPVNLATPGAVFQI</sequence>
<dbReference type="RefSeq" id="WP_344656339.1">
    <property type="nucleotide sequence ID" value="NZ_BAAAQM010000006.1"/>
</dbReference>
<dbReference type="EMBL" id="BAAAQM010000006">
    <property type="protein sequence ID" value="GAA1960738.1"/>
    <property type="molecule type" value="Genomic_DNA"/>
</dbReference>
<name>A0ABN2QZ58_9ACTN</name>
<comment type="caution">
    <text evidence="2">The sequence shown here is derived from an EMBL/GenBank/DDBJ whole genome shotgun (WGS) entry which is preliminary data.</text>
</comment>
<dbReference type="CDD" id="cd07716">
    <property type="entry name" value="RNaseZ_short-form-like_MBL-fold"/>
    <property type="match status" value="1"/>
</dbReference>
<dbReference type="Gene3D" id="3.60.15.10">
    <property type="entry name" value="Ribonuclease Z/Hydroxyacylglutathione hydrolase-like"/>
    <property type="match status" value="1"/>
</dbReference>
<evidence type="ECO:0000313" key="3">
    <source>
        <dbReference type="Proteomes" id="UP001499854"/>
    </source>
</evidence>
<organism evidence="2 3">
    <name type="scientific">Catenulispora subtropica</name>
    <dbReference type="NCBI Taxonomy" id="450798"/>
    <lineage>
        <taxon>Bacteria</taxon>
        <taxon>Bacillati</taxon>
        <taxon>Actinomycetota</taxon>
        <taxon>Actinomycetes</taxon>
        <taxon>Catenulisporales</taxon>
        <taxon>Catenulisporaceae</taxon>
        <taxon>Catenulispora</taxon>
    </lineage>
</organism>
<feature type="domain" description="Metallo-beta-lactamase" evidence="1">
    <location>
        <begin position="18"/>
        <end position="203"/>
    </location>
</feature>
<dbReference type="Pfam" id="PF12706">
    <property type="entry name" value="Lactamase_B_2"/>
    <property type="match status" value="1"/>
</dbReference>
<dbReference type="InterPro" id="IPR036866">
    <property type="entry name" value="RibonucZ/Hydroxyglut_hydro"/>
</dbReference>
<evidence type="ECO:0000313" key="2">
    <source>
        <dbReference type="EMBL" id="GAA1960738.1"/>
    </source>
</evidence>
<dbReference type="SUPFAM" id="SSF56281">
    <property type="entry name" value="Metallo-hydrolase/oxidoreductase"/>
    <property type="match status" value="1"/>
</dbReference>
<dbReference type="PANTHER" id="PTHR46018:SF4">
    <property type="entry name" value="METALLO-HYDROLASE YHFI-RELATED"/>
    <property type="match status" value="1"/>
</dbReference>
<evidence type="ECO:0000259" key="1">
    <source>
        <dbReference type="SMART" id="SM00849"/>
    </source>
</evidence>
<accession>A0ABN2QZ58</accession>
<gene>
    <name evidence="2" type="ORF">GCM10009838_16550</name>
</gene>
<keyword evidence="3" id="KW-1185">Reference proteome</keyword>
<proteinExistence type="predicted"/>